<reference evidence="3 4" key="1">
    <citation type="submission" date="2016-04" db="EMBL/GenBank/DDBJ databases">
        <title>Draft Genome Assembly of the Bloom-forming Cyanobacterium Nodularia spumigena Strain CENA596 in Shrimp Production Ponds.</title>
        <authorList>
            <person name="Popin R.V."/>
            <person name="Rigonato J."/>
            <person name="Abreu V.A."/>
            <person name="Andreote A.P."/>
            <person name="Silveira S.B."/>
            <person name="Odebrecht C."/>
            <person name="Fiore M.F."/>
        </authorList>
    </citation>
    <scope>NUCLEOTIDE SEQUENCE [LARGE SCALE GENOMIC DNA]</scope>
    <source>
        <strain evidence="3 4">CENA596</strain>
    </source>
</reference>
<dbReference type="CDD" id="cd07891">
    <property type="entry name" value="CYTH-like_CthTTM-like_1"/>
    <property type="match status" value="1"/>
</dbReference>
<feature type="active site" description="Proton acceptor" evidence="1">
    <location>
        <position position="29"/>
    </location>
</feature>
<dbReference type="PANTHER" id="PTHR40114:SF1">
    <property type="entry name" value="SLR0698 PROTEIN"/>
    <property type="match status" value="1"/>
</dbReference>
<accession>A0A161URI3</accession>
<dbReference type="Gene3D" id="2.40.320.10">
    <property type="entry name" value="Hypothetical Protein Pfu-838710-001"/>
    <property type="match status" value="1"/>
</dbReference>
<dbReference type="InterPro" id="IPR033469">
    <property type="entry name" value="CYTH-like_dom_sf"/>
</dbReference>
<dbReference type="PIRSF" id="PIRSF016487">
    <property type="entry name" value="CYTH_UCP016487"/>
    <property type="match status" value="1"/>
</dbReference>
<comment type="caution">
    <text evidence="3">The sequence shown here is derived from an EMBL/GenBank/DDBJ whole genome shotgun (WGS) entry which is preliminary data.</text>
</comment>
<dbReference type="PANTHER" id="PTHR40114">
    <property type="entry name" value="SLR0698 PROTEIN"/>
    <property type="match status" value="1"/>
</dbReference>
<dbReference type="Pfam" id="PF01928">
    <property type="entry name" value="CYTH"/>
    <property type="match status" value="1"/>
</dbReference>
<evidence type="ECO:0000259" key="2">
    <source>
        <dbReference type="PROSITE" id="PS51707"/>
    </source>
</evidence>
<dbReference type="SMART" id="SM01118">
    <property type="entry name" value="CYTH"/>
    <property type="match status" value="1"/>
</dbReference>
<evidence type="ECO:0000256" key="1">
    <source>
        <dbReference type="PIRSR" id="PIRSR016487-1"/>
    </source>
</evidence>
<name>A0A161URI3_NODSP</name>
<organism evidence="3 4">
    <name type="scientific">Nodularia spumigena CENA596</name>
    <dbReference type="NCBI Taxonomy" id="1819295"/>
    <lineage>
        <taxon>Bacteria</taxon>
        <taxon>Bacillati</taxon>
        <taxon>Cyanobacteriota</taxon>
        <taxon>Cyanophyceae</taxon>
        <taxon>Nostocales</taxon>
        <taxon>Nodulariaceae</taxon>
        <taxon>Nodularia</taxon>
    </lineage>
</organism>
<dbReference type="AlphaFoldDB" id="A0A161URI3"/>
<dbReference type="EMBL" id="LWAJ01000248">
    <property type="protein sequence ID" value="KZL48403.1"/>
    <property type="molecule type" value="Genomic_DNA"/>
</dbReference>
<dbReference type="SUPFAM" id="SSF55154">
    <property type="entry name" value="CYTH-like phosphatases"/>
    <property type="match status" value="1"/>
</dbReference>
<evidence type="ECO:0000313" key="4">
    <source>
        <dbReference type="Proteomes" id="UP000076555"/>
    </source>
</evidence>
<evidence type="ECO:0000313" key="3">
    <source>
        <dbReference type="EMBL" id="KZL48403.1"/>
    </source>
</evidence>
<feature type="domain" description="CYTH" evidence="2">
    <location>
        <begin position="2"/>
        <end position="148"/>
    </location>
</feature>
<dbReference type="OrthoDB" id="9805588at2"/>
<sequence length="154" mass="17943">MAQEIERKYLLKEDSWRKIAQGSVYCQGYIATKDKVTVRVRIVGQQGYLTIKGPSVECSRLEFEYPIPVEDAQEMLNTLCQKPLIEKIRYKVEWDGLIWEIDEFDGLNKGLILAEVELSDPNQQISLPPWIGEEVSHDPRYFNSYLVTNPFSQW</sequence>
<proteinExistence type="predicted"/>
<dbReference type="RefSeq" id="WP_063873992.1">
    <property type="nucleotide sequence ID" value="NZ_CAWMRI010000248.1"/>
</dbReference>
<dbReference type="InterPro" id="IPR012042">
    <property type="entry name" value="NeuTTM/CthTTM-like"/>
</dbReference>
<dbReference type="Proteomes" id="UP000076555">
    <property type="component" value="Unassembled WGS sequence"/>
</dbReference>
<protein>
    <submittedName>
        <fullName evidence="3">Adenylate cyclase</fullName>
    </submittedName>
</protein>
<dbReference type="InterPro" id="IPR023577">
    <property type="entry name" value="CYTH_domain"/>
</dbReference>
<gene>
    <name evidence="3" type="ORF">A2T98_18275</name>
</gene>
<dbReference type="PROSITE" id="PS51707">
    <property type="entry name" value="CYTH"/>
    <property type="match status" value="1"/>
</dbReference>